<name>A0AAV4TNP3_CAEEX</name>
<sequence>MENRLGLTRESSFVPGFLWGHFKPNNAPGCQSVILLLQQIVKGVKELGGAISAAGDVKLADEANVLDGTSEGRTNLL</sequence>
<protein>
    <submittedName>
        <fullName evidence="1">Uncharacterized protein</fullName>
    </submittedName>
</protein>
<dbReference type="EMBL" id="BPLR01011685">
    <property type="protein sequence ID" value="GIY48203.1"/>
    <property type="molecule type" value="Genomic_DNA"/>
</dbReference>
<dbReference type="AlphaFoldDB" id="A0AAV4TNP3"/>
<gene>
    <name evidence="1" type="ORF">CEXT_699991</name>
</gene>
<keyword evidence="2" id="KW-1185">Reference proteome</keyword>
<reference evidence="1 2" key="1">
    <citation type="submission" date="2021-06" db="EMBL/GenBank/DDBJ databases">
        <title>Caerostris extrusa draft genome.</title>
        <authorList>
            <person name="Kono N."/>
            <person name="Arakawa K."/>
        </authorList>
    </citation>
    <scope>NUCLEOTIDE SEQUENCE [LARGE SCALE GENOMIC DNA]</scope>
</reference>
<accession>A0AAV4TNP3</accession>
<comment type="caution">
    <text evidence="1">The sequence shown here is derived from an EMBL/GenBank/DDBJ whole genome shotgun (WGS) entry which is preliminary data.</text>
</comment>
<organism evidence="1 2">
    <name type="scientific">Caerostris extrusa</name>
    <name type="common">Bark spider</name>
    <name type="synonym">Caerostris bankana</name>
    <dbReference type="NCBI Taxonomy" id="172846"/>
    <lineage>
        <taxon>Eukaryota</taxon>
        <taxon>Metazoa</taxon>
        <taxon>Ecdysozoa</taxon>
        <taxon>Arthropoda</taxon>
        <taxon>Chelicerata</taxon>
        <taxon>Arachnida</taxon>
        <taxon>Araneae</taxon>
        <taxon>Araneomorphae</taxon>
        <taxon>Entelegynae</taxon>
        <taxon>Araneoidea</taxon>
        <taxon>Araneidae</taxon>
        <taxon>Caerostris</taxon>
    </lineage>
</organism>
<evidence type="ECO:0000313" key="2">
    <source>
        <dbReference type="Proteomes" id="UP001054945"/>
    </source>
</evidence>
<evidence type="ECO:0000313" key="1">
    <source>
        <dbReference type="EMBL" id="GIY48203.1"/>
    </source>
</evidence>
<dbReference type="Proteomes" id="UP001054945">
    <property type="component" value="Unassembled WGS sequence"/>
</dbReference>
<proteinExistence type="predicted"/>